<name>A0A9E7HSH4_9LILI</name>
<dbReference type="Proteomes" id="UP001055439">
    <property type="component" value="Chromosome 8"/>
</dbReference>
<gene>
    <name evidence="1" type="ORF">MUK42_37439</name>
</gene>
<evidence type="ECO:0000313" key="1">
    <source>
        <dbReference type="EMBL" id="URE35217.1"/>
    </source>
</evidence>
<evidence type="ECO:0008006" key="3">
    <source>
        <dbReference type="Google" id="ProtNLM"/>
    </source>
</evidence>
<organism evidence="1 2">
    <name type="scientific">Musa troglodytarum</name>
    <name type="common">fe'i banana</name>
    <dbReference type="NCBI Taxonomy" id="320322"/>
    <lineage>
        <taxon>Eukaryota</taxon>
        <taxon>Viridiplantae</taxon>
        <taxon>Streptophyta</taxon>
        <taxon>Embryophyta</taxon>
        <taxon>Tracheophyta</taxon>
        <taxon>Spermatophyta</taxon>
        <taxon>Magnoliopsida</taxon>
        <taxon>Liliopsida</taxon>
        <taxon>Zingiberales</taxon>
        <taxon>Musaceae</taxon>
        <taxon>Musa</taxon>
    </lineage>
</organism>
<proteinExistence type="predicted"/>
<keyword evidence="2" id="KW-1185">Reference proteome</keyword>
<dbReference type="SUPFAM" id="SSF52374">
    <property type="entry name" value="Nucleotidylyl transferase"/>
    <property type="match status" value="1"/>
</dbReference>
<dbReference type="Gene3D" id="3.40.50.620">
    <property type="entry name" value="HUPs"/>
    <property type="match status" value="1"/>
</dbReference>
<dbReference type="InterPro" id="IPR014729">
    <property type="entry name" value="Rossmann-like_a/b/a_fold"/>
</dbReference>
<dbReference type="GO" id="GO:0009435">
    <property type="term" value="P:NAD+ biosynthetic process"/>
    <property type="evidence" value="ECO:0007669"/>
    <property type="project" value="TreeGrafter"/>
</dbReference>
<dbReference type="OrthoDB" id="422187at2759"/>
<sequence>MKPIRAVKARPVQQTLVIPRARVRQPLRSSLLPSRPLPPSSSSIPCPIGGHITPRRFQHPVMDSGFVDAPLPMDKISLSSVQESTGRIGIPERKLQSSNLYALALVWNVCANLLKDLSTVDFSRHHLNYLLIACKSLKVMLLCGSDLLESFATPGVWMLDQVRTICRDFGIVCIRREGKDIEKIISSDEILQENKNNIFSVDEIVPNQISSTRVRDCIRRGLSVKYLTPDEVIDYIKDQKLYVSDS</sequence>
<dbReference type="EMBL" id="CP097510">
    <property type="protein sequence ID" value="URE35217.1"/>
    <property type="molecule type" value="Genomic_DNA"/>
</dbReference>
<accession>A0A9E7HSH4</accession>
<dbReference type="GO" id="GO:0004515">
    <property type="term" value="F:nicotinate-nucleotide adenylyltransferase activity"/>
    <property type="evidence" value="ECO:0007669"/>
    <property type="project" value="TreeGrafter"/>
</dbReference>
<protein>
    <recommendedName>
        <fullName evidence="3">Nicotinamide-nucleotide adenylyltransferase</fullName>
    </recommendedName>
</protein>
<dbReference type="PANTHER" id="PTHR12039">
    <property type="entry name" value="NICOTINAMIDE MONONUCLEOTIDE ADENYLYLTRANSFERASE"/>
    <property type="match status" value="1"/>
</dbReference>
<dbReference type="InterPro" id="IPR051182">
    <property type="entry name" value="Euk_NMN_adenylyltrnsfrase"/>
</dbReference>
<dbReference type="AlphaFoldDB" id="A0A9E7HSH4"/>
<evidence type="ECO:0000313" key="2">
    <source>
        <dbReference type="Proteomes" id="UP001055439"/>
    </source>
</evidence>
<dbReference type="GO" id="GO:0000309">
    <property type="term" value="F:nicotinamide-nucleotide adenylyltransferase activity"/>
    <property type="evidence" value="ECO:0007669"/>
    <property type="project" value="TreeGrafter"/>
</dbReference>
<dbReference type="PANTHER" id="PTHR12039:SF0">
    <property type="entry name" value="NICOTINAMIDE-NUCLEOTIDE ADENYLYLTRANSFERASE"/>
    <property type="match status" value="1"/>
</dbReference>
<reference evidence="1" key="1">
    <citation type="submission" date="2022-05" db="EMBL/GenBank/DDBJ databases">
        <title>The Musa troglodytarum L. genome provides insights into the mechanism of non-climacteric behaviour and enrichment of carotenoids.</title>
        <authorList>
            <person name="Wang J."/>
        </authorList>
    </citation>
    <scope>NUCLEOTIDE SEQUENCE</scope>
    <source>
        <tissue evidence="1">Leaf</tissue>
    </source>
</reference>